<dbReference type="SUPFAM" id="SSF50494">
    <property type="entry name" value="Trypsin-like serine proteases"/>
    <property type="match status" value="1"/>
</dbReference>
<dbReference type="PANTHER" id="PTHR24271:SF60">
    <property type="entry name" value="KALLIKREIN-15"/>
    <property type="match status" value="1"/>
</dbReference>
<reference evidence="8" key="2">
    <citation type="submission" date="2025-08" db="UniProtKB">
        <authorList>
            <consortium name="Ensembl"/>
        </authorList>
    </citation>
    <scope>IDENTIFICATION</scope>
    <source>
        <strain evidence="8">Boxer</strain>
    </source>
</reference>
<dbReference type="OrthoDB" id="10059102at2759"/>
<dbReference type="Proteomes" id="UP000805418">
    <property type="component" value="Chromosome 1"/>
</dbReference>
<dbReference type="PROSITE" id="PS50240">
    <property type="entry name" value="TRYPSIN_DOM"/>
    <property type="match status" value="1"/>
</dbReference>
<dbReference type="Pfam" id="PF00089">
    <property type="entry name" value="Trypsin"/>
    <property type="match status" value="1"/>
</dbReference>
<name>A0A8I3NV42_CANLF</name>
<dbReference type="InterPro" id="IPR009003">
    <property type="entry name" value="Peptidase_S1_PA"/>
</dbReference>
<dbReference type="GO" id="GO:0030141">
    <property type="term" value="C:secretory granule"/>
    <property type="evidence" value="ECO:0000318"/>
    <property type="project" value="GO_Central"/>
</dbReference>
<evidence type="ECO:0000256" key="1">
    <source>
        <dbReference type="ARBA" id="ARBA00009228"/>
    </source>
</evidence>
<feature type="domain" description="Peptidase S1" evidence="7">
    <location>
        <begin position="21"/>
        <end position="269"/>
    </location>
</feature>
<dbReference type="GO" id="GO:0004252">
    <property type="term" value="F:serine-type endopeptidase activity"/>
    <property type="evidence" value="ECO:0000318"/>
    <property type="project" value="GO_Central"/>
</dbReference>
<dbReference type="CDD" id="cd00190">
    <property type="entry name" value="Tryp_SPc"/>
    <property type="match status" value="1"/>
</dbReference>
<evidence type="ECO:0000259" key="7">
    <source>
        <dbReference type="PROSITE" id="PS50240"/>
    </source>
</evidence>
<evidence type="ECO:0000313" key="8">
    <source>
        <dbReference type="Ensembl" id="ENSCAFP00845022153.1"/>
    </source>
</evidence>
<comment type="similarity">
    <text evidence="1">Belongs to the peptidase S1 family. Snake venom subfamily.</text>
</comment>
<reference evidence="8" key="3">
    <citation type="submission" date="2025-09" db="UniProtKB">
        <authorList>
            <consortium name="Ensembl"/>
        </authorList>
    </citation>
    <scope>IDENTIFICATION</scope>
    <source>
        <strain evidence="8">Boxer</strain>
    </source>
</reference>
<organism evidence="8 9">
    <name type="scientific">Canis lupus familiaris</name>
    <name type="common">Dog</name>
    <name type="synonym">Canis familiaris</name>
    <dbReference type="NCBI Taxonomy" id="9615"/>
    <lineage>
        <taxon>Eukaryota</taxon>
        <taxon>Metazoa</taxon>
        <taxon>Chordata</taxon>
        <taxon>Craniata</taxon>
        <taxon>Vertebrata</taxon>
        <taxon>Euteleostomi</taxon>
        <taxon>Mammalia</taxon>
        <taxon>Eutheria</taxon>
        <taxon>Laurasiatheria</taxon>
        <taxon>Carnivora</taxon>
        <taxon>Caniformia</taxon>
        <taxon>Canidae</taxon>
        <taxon>Canis</taxon>
    </lineage>
</organism>
<dbReference type="GO" id="GO:0051604">
    <property type="term" value="P:protein maturation"/>
    <property type="evidence" value="ECO:0000318"/>
    <property type="project" value="GO_Central"/>
</dbReference>
<dbReference type="InterPro" id="IPR001254">
    <property type="entry name" value="Trypsin_dom"/>
</dbReference>
<protein>
    <recommendedName>
        <fullName evidence="7">Peptidase S1 domain-containing protein</fullName>
    </recommendedName>
</protein>
<keyword evidence="3" id="KW-0378">Hydrolase</keyword>
<evidence type="ECO:0000256" key="2">
    <source>
        <dbReference type="ARBA" id="ARBA00022670"/>
    </source>
</evidence>
<keyword evidence="5" id="KW-1015">Disulfide bond</keyword>
<dbReference type="SMART" id="SM00020">
    <property type="entry name" value="Tryp_SPc"/>
    <property type="match status" value="1"/>
</dbReference>
<dbReference type="Ensembl" id="ENSCAFT00845028157.1">
    <property type="protein sequence ID" value="ENSCAFP00845022153.1"/>
    <property type="gene ID" value="ENSCAFG00845015782.1"/>
</dbReference>
<feature type="region of interest" description="Disordered" evidence="6">
    <location>
        <begin position="1"/>
        <end position="21"/>
    </location>
</feature>
<dbReference type="Gene3D" id="2.40.10.10">
    <property type="entry name" value="Trypsin-like serine proteases"/>
    <property type="match status" value="2"/>
</dbReference>
<dbReference type="AlphaFoldDB" id="A0A8I3NV42"/>
<keyword evidence="9" id="KW-1185">Reference proteome</keyword>
<dbReference type="GO" id="GO:0005615">
    <property type="term" value="C:extracellular space"/>
    <property type="evidence" value="ECO:0000318"/>
    <property type="project" value="GO_Central"/>
</dbReference>
<dbReference type="PANTHER" id="PTHR24271">
    <property type="entry name" value="KALLIKREIN-RELATED"/>
    <property type="match status" value="1"/>
</dbReference>
<evidence type="ECO:0000256" key="6">
    <source>
        <dbReference type="SAM" id="MobiDB-lite"/>
    </source>
</evidence>
<evidence type="ECO:0000256" key="3">
    <source>
        <dbReference type="ARBA" id="ARBA00022801"/>
    </source>
</evidence>
<dbReference type="GO" id="GO:0006508">
    <property type="term" value="P:proteolysis"/>
    <property type="evidence" value="ECO:0007669"/>
    <property type="project" value="UniProtKB-KW"/>
</dbReference>
<reference evidence="8" key="1">
    <citation type="submission" date="2020-03" db="EMBL/GenBank/DDBJ databases">
        <title>Long-read based genome assembly of a Labrador retriever dog.</title>
        <authorList>
            <person name="Eory L."/>
            <person name="Zhang W."/>
            <person name="Schoenebeck J."/>
        </authorList>
    </citation>
    <scope>NUCLEOTIDE SEQUENCE [LARGE SCALE GENOMIC DNA]</scope>
    <source>
        <strain evidence="8">Labrador retriever</strain>
    </source>
</reference>
<evidence type="ECO:0000313" key="9">
    <source>
        <dbReference type="Proteomes" id="UP000805418"/>
    </source>
</evidence>
<dbReference type="FunFam" id="2.40.10.10:FF:000010">
    <property type="entry name" value="Kallikrein related peptidase 11"/>
    <property type="match status" value="1"/>
</dbReference>
<evidence type="ECO:0000256" key="5">
    <source>
        <dbReference type="ARBA" id="ARBA00023157"/>
    </source>
</evidence>
<keyword evidence="2" id="KW-0645">Protease</keyword>
<evidence type="ECO:0000256" key="4">
    <source>
        <dbReference type="ARBA" id="ARBA00022825"/>
    </source>
</evidence>
<dbReference type="PRINTS" id="PR00722">
    <property type="entry name" value="CHYMOTRYPSIN"/>
</dbReference>
<dbReference type="InterPro" id="IPR001314">
    <property type="entry name" value="Peptidase_S1A"/>
</dbReference>
<sequence>MKNTSYGQSARKGVGPREKPLSAGILLCPSPSAPLGKWPYLSVDGSTAVLPSSLSTGCCLQPTAKPGMKAGLKVLRGTKGLEIRESRIVRRKEARLGEHNLRKRDGPEQLRTLARIIPHPLYEAHSHRHDVMLLRLTRPARLSRQVRPVALPTRCPQPAEACVVSGWGLVPLSSPVSLPDTLHCANISVIPAASCNKDYPGRLVASMLCAGAEGGGTESCEGDSGGPLVCRGVLQGIVSWGDVPCDTTTKPGVYTKVCSYLEWIKETMKRNYLGLTLCLWLSTSSHSWPTTPS</sequence>
<dbReference type="InterPro" id="IPR043504">
    <property type="entry name" value="Peptidase_S1_PA_chymotrypsin"/>
</dbReference>
<accession>A0A8I3NV42</accession>
<keyword evidence="4" id="KW-0720">Serine protease</keyword>
<proteinExistence type="inferred from homology"/>
<dbReference type="GeneTree" id="ENSGT00940000162074"/>